<evidence type="ECO:0000313" key="9">
    <source>
        <dbReference type="Proteomes" id="UP000197666"/>
    </source>
</evidence>
<dbReference type="PANTHER" id="PTHR13116:SF5">
    <property type="entry name" value="ER MEMBRANE PROTEIN COMPLEX SUBUNIT 3"/>
    <property type="match status" value="1"/>
</dbReference>
<dbReference type="VEuPathDB" id="FungiDB:M747DRAFT_257547"/>
<dbReference type="GO" id="GO:0034975">
    <property type="term" value="P:protein folding in endoplasmic reticulum"/>
    <property type="evidence" value="ECO:0007669"/>
    <property type="project" value="TreeGrafter"/>
</dbReference>
<proteinExistence type="inferred from homology"/>
<dbReference type="Pfam" id="PF01956">
    <property type="entry name" value="EMC3_TMCO1"/>
    <property type="match status" value="2"/>
</dbReference>
<dbReference type="InterPro" id="IPR008568">
    <property type="entry name" value="EMC3"/>
</dbReference>
<organism evidence="8 9">
    <name type="scientific">Aspergillus niger</name>
    <dbReference type="NCBI Taxonomy" id="5061"/>
    <lineage>
        <taxon>Eukaryota</taxon>
        <taxon>Fungi</taxon>
        <taxon>Dikarya</taxon>
        <taxon>Ascomycota</taxon>
        <taxon>Pezizomycotina</taxon>
        <taxon>Eurotiomycetes</taxon>
        <taxon>Eurotiomycetidae</taxon>
        <taxon>Eurotiales</taxon>
        <taxon>Aspergillaceae</taxon>
        <taxon>Aspergillus</taxon>
        <taxon>Aspergillus subgen. Circumdati</taxon>
    </lineage>
</organism>
<keyword evidence="5 7" id="KW-1133">Transmembrane helix</keyword>
<dbReference type="VEuPathDB" id="FungiDB:An16g07380"/>
<feature type="transmembrane region" description="Helical" evidence="7">
    <location>
        <begin position="132"/>
        <end position="151"/>
    </location>
</feature>
<comment type="subcellular location">
    <subcellularLocation>
        <location evidence="1">Membrane</location>
        <topology evidence="1">Multi-pass membrane protein</topology>
    </subcellularLocation>
</comment>
<reference evidence="9" key="1">
    <citation type="submission" date="2018-10" db="EMBL/GenBank/DDBJ databases">
        <title>FDA dAtabase for Regulatory Grade micrObial Sequences (FDA-ARGOS): Supporting development and validation of Infectious Disease Dx tests.</title>
        <authorList>
            <person name="Kerrigan L."/>
            <person name="Tallon L."/>
            <person name="Sadzewicz L."/>
            <person name="Sengamalay N."/>
            <person name="Ott S."/>
            <person name="Godinez A."/>
            <person name="Nagaraj S."/>
            <person name="Vavikolanu K."/>
            <person name="Nadendla S."/>
            <person name="George J."/>
            <person name="Sichtig H."/>
        </authorList>
    </citation>
    <scope>NUCLEOTIDE SEQUENCE [LARGE SCALE GENOMIC DNA]</scope>
    <source>
        <strain evidence="9">FDAARGOS_311</strain>
    </source>
</reference>
<gene>
    <name evidence="8" type="ORF">CAN33_0052915</name>
</gene>
<evidence type="ECO:0000256" key="6">
    <source>
        <dbReference type="ARBA" id="ARBA00023136"/>
    </source>
</evidence>
<dbReference type="SMART" id="SM01415">
    <property type="entry name" value="DUF106"/>
    <property type="match status" value="1"/>
</dbReference>
<dbReference type="Proteomes" id="UP000197666">
    <property type="component" value="Unassembled WGS sequence"/>
</dbReference>
<evidence type="ECO:0000256" key="7">
    <source>
        <dbReference type="SAM" id="Phobius"/>
    </source>
</evidence>
<keyword evidence="4 7" id="KW-0812">Transmembrane</keyword>
<evidence type="ECO:0000256" key="2">
    <source>
        <dbReference type="ARBA" id="ARBA00005376"/>
    </source>
</evidence>
<protein>
    <recommendedName>
        <fullName evidence="3">ER membrane protein complex subunit 3</fullName>
    </recommendedName>
</protein>
<dbReference type="VEuPathDB" id="FungiDB:ASPNIDRAFT2_1145831"/>
<name>A0A505I9N9_ASPNG</name>
<dbReference type="InterPro" id="IPR002809">
    <property type="entry name" value="EMC3/TMCO1"/>
</dbReference>
<dbReference type="PIRSF" id="PIRSF010045">
    <property type="entry name" value="DUF850_TM_euk"/>
    <property type="match status" value="1"/>
</dbReference>
<dbReference type="PANTHER" id="PTHR13116">
    <property type="entry name" value="ER MEMBRANE PROTEIN COMPLEX SUBUNIT 3"/>
    <property type="match status" value="1"/>
</dbReference>
<dbReference type="VEuPathDB" id="FungiDB:ATCC64974_67590"/>
<keyword evidence="6 7" id="KW-0472">Membrane</keyword>
<evidence type="ECO:0000256" key="3">
    <source>
        <dbReference type="ARBA" id="ARBA00020822"/>
    </source>
</evidence>
<evidence type="ECO:0000256" key="5">
    <source>
        <dbReference type="ARBA" id="ARBA00022989"/>
    </source>
</evidence>
<comment type="similarity">
    <text evidence="2">Belongs to the EMC3 family.</text>
</comment>
<feature type="transmembrane region" description="Helical" evidence="7">
    <location>
        <begin position="16"/>
        <end position="38"/>
    </location>
</feature>
<dbReference type="GO" id="GO:0072546">
    <property type="term" value="C:EMC complex"/>
    <property type="evidence" value="ECO:0007669"/>
    <property type="project" value="TreeGrafter"/>
</dbReference>
<dbReference type="AlphaFoldDB" id="A0A505I9N9"/>
<sequence>MALQGVEQTILRDPALFYWIVFPITVVMILTGILRHYATVLMNNPPKPASTLAESRERLGLIRGVNLRNNASVLSKESFEMRKNYLVSAYQSGAFLKDPAMKLPFPLTIRFKSMLQSGVMTRDLDVRWVSSLSWYFLNLFGLQSVFGFILGSDNAANHMASQMASMNPAAGINPFQPGQDPDKLYQSEAENLEVIEHFCILDGVEERVLAHYAGRKSY</sequence>
<evidence type="ECO:0000256" key="1">
    <source>
        <dbReference type="ARBA" id="ARBA00004141"/>
    </source>
</evidence>
<evidence type="ECO:0000256" key="4">
    <source>
        <dbReference type="ARBA" id="ARBA00022692"/>
    </source>
</evidence>
<evidence type="ECO:0000313" key="8">
    <source>
        <dbReference type="EMBL" id="TPR09727.1"/>
    </source>
</evidence>
<accession>A0A505I9N9</accession>
<comment type="caution">
    <text evidence="8">The sequence shown here is derived from an EMBL/GenBank/DDBJ whole genome shotgun (WGS) entry which is preliminary data.</text>
</comment>
<dbReference type="EMBL" id="NKJJ02000008">
    <property type="protein sequence ID" value="TPR09727.1"/>
    <property type="molecule type" value="Genomic_DNA"/>
</dbReference>